<dbReference type="InterPro" id="IPR044771">
    <property type="entry name" value="UN933_plant"/>
</dbReference>
<organism evidence="7">
    <name type="scientific">Physcomitrium patens</name>
    <name type="common">Spreading-leaved earth moss</name>
    <name type="synonym">Physcomitrella patens</name>
    <dbReference type="NCBI Taxonomy" id="3218"/>
    <lineage>
        <taxon>Eukaryota</taxon>
        <taxon>Viridiplantae</taxon>
        <taxon>Streptophyta</taxon>
        <taxon>Embryophyta</taxon>
        <taxon>Bryophyta</taxon>
        <taxon>Bryophytina</taxon>
        <taxon>Bryopsida</taxon>
        <taxon>Funariidae</taxon>
        <taxon>Funariales</taxon>
        <taxon>Funariaceae</taxon>
        <taxon>Physcomitrium</taxon>
    </lineage>
</organism>
<comment type="subcellular location">
    <subcellularLocation>
        <location evidence="1">Membrane</location>
        <topology evidence="1">Multi-pass membrane protein</topology>
    </subcellularLocation>
</comment>
<feature type="transmembrane region" description="Helical" evidence="6">
    <location>
        <begin position="366"/>
        <end position="394"/>
    </location>
</feature>
<dbReference type="AlphaFoldDB" id="A0A2K1K5P1"/>
<dbReference type="OrthoDB" id="78663at2759"/>
<feature type="transmembrane region" description="Helical" evidence="6">
    <location>
        <begin position="82"/>
        <end position="101"/>
    </location>
</feature>
<comment type="similarity">
    <text evidence="2">Belongs to the unc-93 family.</text>
</comment>
<feature type="transmembrane region" description="Helical" evidence="6">
    <location>
        <begin position="177"/>
        <end position="199"/>
    </location>
</feature>
<feature type="transmembrane region" description="Helical" evidence="6">
    <location>
        <begin position="271"/>
        <end position="289"/>
    </location>
</feature>
<keyword evidence="3 6" id="KW-0812">Transmembrane</keyword>
<feature type="transmembrane region" description="Helical" evidence="6">
    <location>
        <begin position="333"/>
        <end position="354"/>
    </location>
</feature>
<dbReference type="Gramene" id="Pp3c8_1230V3.2">
    <property type="protein sequence ID" value="Pp3c8_1230V3.2"/>
    <property type="gene ID" value="Pp3c8_1230"/>
</dbReference>
<dbReference type="FunCoup" id="A0A2K1K5P1">
    <property type="interactions" value="1106"/>
</dbReference>
<dbReference type="CDD" id="cd17338">
    <property type="entry name" value="MFS_unc93_like"/>
    <property type="match status" value="1"/>
</dbReference>
<keyword evidence="5 6" id="KW-0472">Membrane</keyword>
<protein>
    <recommendedName>
        <fullName evidence="10">UNC93-like protein</fullName>
    </recommendedName>
</protein>
<dbReference type="InterPro" id="IPR036259">
    <property type="entry name" value="MFS_trans_sf"/>
</dbReference>
<dbReference type="OMA" id="NTACIIA"/>
<name>A0A2K1K5P1_PHYPA</name>
<feature type="transmembrane region" description="Helical" evidence="6">
    <location>
        <begin position="108"/>
        <end position="126"/>
    </location>
</feature>
<reference evidence="7 9" key="1">
    <citation type="journal article" date="2008" name="Science">
        <title>The Physcomitrella genome reveals evolutionary insights into the conquest of land by plants.</title>
        <authorList>
            <person name="Rensing S."/>
            <person name="Lang D."/>
            <person name="Zimmer A."/>
            <person name="Terry A."/>
            <person name="Salamov A."/>
            <person name="Shapiro H."/>
            <person name="Nishiyama T."/>
            <person name="Perroud P.-F."/>
            <person name="Lindquist E."/>
            <person name="Kamisugi Y."/>
            <person name="Tanahashi T."/>
            <person name="Sakakibara K."/>
            <person name="Fujita T."/>
            <person name="Oishi K."/>
            <person name="Shin-I T."/>
            <person name="Kuroki Y."/>
            <person name="Toyoda A."/>
            <person name="Suzuki Y."/>
            <person name="Hashimoto A."/>
            <person name="Yamaguchi K."/>
            <person name="Sugano A."/>
            <person name="Kohara Y."/>
            <person name="Fujiyama A."/>
            <person name="Anterola A."/>
            <person name="Aoki S."/>
            <person name="Ashton N."/>
            <person name="Barbazuk W.B."/>
            <person name="Barker E."/>
            <person name="Bennetzen J."/>
            <person name="Bezanilla M."/>
            <person name="Blankenship R."/>
            <person name="Cho S.H."/>
            <person name="Dutcher S."/>
            <person name="Estelle M."/>
            <person name="Fawcett J.A."/>
            <person name="Gundlach H."/>
            <person name="Hanada K."/>
            <person name="Heyl A."/>
            <person name="Hicks K.A."/>
            <person name="Hugh J."/>
            <person name="Lohr M."/>
            <person name="Mayer K."/>
            <person name="Melkozernov A."/>
            <person name="Murata T."/>
            <person name="Nelson D."/>
            <person name="Pils B."/>
            <person name="Prigge M."/>
            <person name="Reiss B."/>
            <person name="Renner T."/>
            <person name="Rombauts S."/>
            <person name="Rushton P."/>
            <person name="Sanderfoot A."/>
            <person name="Schween G."/>
            <person name="Shiu S.-H."/>
            <person name="Stueber K."/>
            <person name="Theodoulou F.L."/>
            <person name="Tu H."/>
            <person name="Van de Peer Y."/>
            <person name="Verrier P.J."/>
            <person name="Waters E."/>
            <person name="Wood A."/>
            <person name="Yang L."/>
            <person name="Cove D."/>
            <person name="Cuming A."/>
            <person name="Hasebe M."/>
            <person name="Lucas S."/>
            <person name="Mishler D.B."/>
            <person name="Reski R."/>
            <person name="Grigoriev I."/>
            <person name="Quatrano R.S."/>
            <person name="Boore J.L."/>
        </authorList>
    </citation>
    <scope>NUCLEOTIDE SEQUENCE [LARGE SCALE GENOMIC DNA]</scope>
    <source>
        <strain evidence="8 9">cv. Gransden 2004</strain>
    </source>
</reference>
<reference evidence="8" key="3">
    <citation type="submission" date="2020-12" db="UniProtKB">
        <authorList>
            <consortium name="EnsemblPlants"/>
        </authorList>
    </citation>
    <scope>IDENTIFICATION</scope>
</reference>
<evidence type="ECO:0000313" key="8">
    <source>
        <dbReference type="EnsemblPlants" id="Pp3c8_1230V3.1"/>
    </source>
</evidence>
<evidence type="ECO:0000313" key="9">
    <source>
        <dbReference type="Proteomes" id="UP000006727"/>
    </source>
</evidence>
<dbReference type="SUPFAM" id="SSF103473">
    <property type="entry name" value="MFS general substrate transporter"/>
    <property type="match status" value="1"/>
</dbReference>
<dbReference type="RefSeq" id="XP_024382597.1">
    <property type="nucleotide sequence ID" value="XM_024526829.2"/>
</dbReference>
<evidence type="ECO:0000256" key="6">
    <source>
        <dbReference type="SAM" id="Phobius"/>
    </source>
</evidence>
<dbReference type="GO" id="GO:0055075">
    <property type="term" value="P:potassium ion homeostasis"/>
    <property type="evidence" value="ECO:0007669"/>
    <property type="project" value="InterPro"/>
</dbReference>
<dbReference type="GeneID" id="112285746"/>
<feature type="transmembrane region" description="Helical" evidence="6">
    <location>
        <begin position="425"/>
        <end position="447"/>
    </location>
</feature>
<dbReference type="PANTHER" id="PTHR19444">
    <property type="entry name" value="UNC-93 RELATED"/>
    <property type="match status" value="1"/>
</dbReference>
<feature type="transmembrane region" description="Helical" evidence="6">
    <location>
        <begin position="296"/>
        <end position="313"/>
    </location>
</feature>
<dbReference type="STRING" id="3218.A0A2K1K5P1"/>
<sequence>MTGSSEDDSFFNIPPNPSVPLGDNLPVLTRSDSSIGNWSPYLRDLHILSFSFLFTFLAYSALQNLESSIHEDDGLGSTSVGVLYLSLTFSSLGAPLFVVWLGTKRALLVGLSGYWVFTAANLYPTWTTMIPASLFLGFTASILWCAEGTYLTCAAKRHAISCNISEETAIGTFNGEFWSLFASNQVVGNLVSLGLLYYGKGSSGSGDSSSGTTLLVIVFLGSMAVGTTLAFFLTPQYSSYSTISEDSLPLTPAGNRDLAKRMFALLHEKKMVMLIGILIYTGLQQAFIWGDFTKDIITPAFGVAWVGGVMAIYGASDAISSVVAGRFSTGVPAIAAITCVGAIAQGFALTLLCFKQQFGGGGIDLLLLSGLAIAWGVGDATFNTQISALLGIFYPDDTEAAFAQWKIWQSAATSAAFFASPRTDFFIKLYVLLAVLVLSMVALLFVIMRQNGSGARR</sequence>
<evidence type="ECO:0008006" key="10">
    <source>
        <dbReference type="Google" id="ProtNLM"/>
    </source>
</evidence>
<dbReference type="GO" id="GO:0016020">
    <property type="term" value="C:membrane"/>
    <property type="evidence" value="ECO:0007669"/>
    <property type="project" value="UniProtKB-SubCell"/>
</dbReference>
<proteinExistence type="inferred from homology"/>
<evidence type="ECO:0000256" key="2">
    <source>
        <dbReference type="ARBA" id="ARBA00009172"/>
    </source>
</evidence>
<evidence type="ECO:0000256" key="1">
    <source>
        <dbReference type="ARBA" id="ARBA00004141"/>
    </source>
</evidence>
<dbReference type="KEGG" id="ppp:112285746"/>
<feature type="transmembrane region" description="Helical" evidence="6">
    <location>
        <begin position="45"/>
        <end position="62"/>
    </location>
</feature>
<feature type="transmembrane region" description="Helical" evidence="6">
    <location>
        <begin position="211"/>
        <end position="233"/>
    </location>
</feature>
<evidence type="ECO:0000256" key="5">
    <source>
        <dbReference type="ARBA" id="ARBA00023136"/>
    </source>
</evidence>
<evidence type="ECO:0000256" key="4">
    <source>
        <dbReference type="ARBA" id="ARBA00022989"/>
    </source>
</evidence>
<dbReference type="Gramene" id="Pp3c8_1230V3.1">
    <property type="protein sequence ID" value="Pp3c8_1230V3.1"/>
    <property type="gene ID" value="Pp3c8_1230"/>
</dbReference>
<dbReference type="Proteomes" id="UP000006727">
    <property type="component" value="Chromosome 8"/>
</dbReference>
<reference evidence="7 9" key="2">
    <citation type="journal article" date="2018" name="Plant J.">
        <title>The Physcomitrella patens chromosome-scale assembly reveals moss genome structure and evolution.</title>
        <authorList>
            <person name="Lang D."/>
            <person name="Ullrich K.K."/>
            <person name="Murat F."/>
            <person name="Fuchs J."/>
            <person name="Jenkins J."/>
            <person name="Haas F.B."/>
            <person name="Piednoel M."/>
            <person name="Gundlach H."/>
            <person name="Van Bel M."/>
            <person name="Meyberg R."/>
            <person name="Vives C."/>
            <person name="Morata J."/>
            <person name="Symeonidi A."/>
            <person name="Hiss M."/>
            <person name="Muchero W."/>
            <person name="Kamisugi Y."/>
            <person name="Saleh O."/>
            <person name="Blanc G."/>
            <person name="Decker E.L."/>
            <person name="van Gessel N."/>
            <person name="Grimwood J."/>
            <person name="Hayes R.D."/>
            <person name="Graham S.W."/>
            <person name="Gunter L.E."/>
            <person name="McDaniel S.F."/>
            <person name="Hoernstein S.N.W."/>
            <person name="Larsson A."/>
            <person name="Li F.W."/>
            <person name="Perroud P.F."/>
            <person name="Phillips J."/>
            <person name="Ranjan P."/>
            <person name="Rokshar D.S."/>
            <person name="Rothfels C.J."/>
            <person name="Schneider L."/>
            <person name="Shu S."/>
            <person name="Stevenson D.W."/>
            <person name="Thummler F."/>
            <person name="Tillich M."/>
            <person name="Villarreal Aguilar J.C."/>
            <person name="Widiez T."/>
            <person name="Wong G.K."/>
            <person name="Wymore A."/>
            <person name="Zhang Y."/>
            <person name="Zimmer A.D."/>
            <person name="Quatrano R.S."/>
            <person name="Mayer K.F.X."/>
            <person name="Goodstein D."/>
            <person name="Casacuberta J.M."/>
            <person name="Vandepoele K."/>
            <person name="Reski R."/>
            <person name="Cuming A.C."/>
            <person name="Tuskan G.A."/>
            <person name="Maumus F."/>
            <person name="Salse J."/>
            <person name="Schmutz J."/>
            <person name="Rensing S.A."/>
        </authorList>
    </citation>
    <scope>NUCLEOTIDE SEQUENCE [LARGE SCALE GENOMIC DNA]</scope>
    <source>
        <strain evidence="8 9">cv. Gransden 2004</strain>
    </source>
</reference>
<accession>A0A2K1K5P1</accession>
<evidence type="ECO:0000313" key="7">
    <source>
        <dbReference type="EMBL" id="PNR49096.1"/>
    </source>
</evidence>
<dbReference type="EnsemblPlants" id="Pp3c8_1230V3.1">
    <property type="protein sequence ID" value="Pp3c8_1230V3.1"/>
    <property type="gene ID" value="Pp3c8_1230"/>
</dbReference>
<keyword evidence="9" id="KW-1185">Reference proteome</keyword>
<evidence type="ECO:0000256" key="3">
    <source>
        <dbReference type="ARBA" id="ARBA00022692"/>
    </source>
</evidence>
<keyword evidence="4 6" id="KW-1133">Transmembrane helix</keyword>
<dbReference type="PANTHER" id="PTHR19444:SF13">
    <property type="entry name" value="PROTEIN UNC-93 HOMOLOG A"/>
    <property type="match status" value="1"/>
</dbReference>
<dbReference type="InterPro" id="IPR010291">
    <property type="entry name" value="Ion_channel_UNC-93"/>
</dbReference>
<dbReference type="InterPro" id="IPR051951">
    <property type="entry name" value="UNC-93_regulatory"/>
</dbReference>
<dbReference type="EnsemblPlants" id="Pp3c8_1230V3.2">
    <property type="protein sequence ID" value="Pp3c8_1230V3.2"/>
    <property type="gene ID" value="Pp3c8_1230"/>
</dbReference>
<dbReference type="EMBL" id="ABEU02000008">
    <property type="protein sequence ID" value="PNR49096.1"/>
    <property type="molecule type" value="Genomic_DNA"/>
</dbReference>
<dbReference type="Pfam" id="PF05978">
    <property type="entry name" value="UNC-93"/>
    <property type="match status" value="2"/>
</dbReference>
<dbReference type="PaxDb" id="3218-PP1S35_8V6.1"/>
<gene>
    <name evidence="8" type="primary">LOC112285746</name>
    <name evidence="7" type="ORF">PHYPA_010992</name>
</gene>